<dbReference type="GO" id="GO:0004190">
    <property type="term" value="F:aspartic-type endopeptidase activity"/>
    <property type="evidence" value="ECO:0007669"/>
    <property type="project" value="InterPro"/>
</dbReference>
<sequence>MFYSDILTGSRRQQMDIRDAASLRQQRRMKQTVQFIHKDSADLLPLDGLKKLGTSKETQPHNILQRRLLETNLSKFRANNRGTWSATNTFPVQSNGLCQTKTERPKGTNVEDLIFVRCKCAGTEVNVQIDTGCRYNLMSSACADNLGLKEIMQTDEGKTEKPRTPYPCKIIGQIEKIAVTVGQVIIECSIIVVEADEKTFSFGLQTLRSLKCVVDMEKQYLILGGKEKEEIPFLGNDDSSLNEATLSEVPMEMSDRIHCWNAKMSSVDHAQI</sequence>
<dbReference type="PANTHER" id="PTHR12917">
    <property type="entry name" value="ASPARTYL PROTEASE DDI-RELATED"/>
    <property type="match status" value="1"/>
</dbReference>
<protein>
    <submittedName>
        <fullName evidence="2">Nuclear receptor interacting protein 3</fullName>
    </submittedName>
</protein>
<feature type="domain" description="Aspartic peptidase DDI1-type" evidence="1">
    <location>
        <begin position="113"/>
        <end position="215"/>
    </location>
</feature>
<dbReference type="KEGG" id="cmk:103174926"/>
<dbReference type="STRING" id="7868.ENSCMIP00000034804"/>
<dbReference type="InterPro" id="IPR019103">
    <property type="entry name" value="Peptidase_aspartic_DDI1-type"/>
</dbReference>
<reference evidence="3" key="3">
    <citation type="journal article" date="2014" name="Nature">
        <title>Elephant shark genome provides unique insights into gnathostome evolution.</title>
        <authorList>
            <consortium name="International Elephant Shark Genome Sequencing Consortium"/>
            <person name="Venkatesh B."/>
            <person name="Lee A.P."/>
            <person name="Ravi V."/>
            <person name="Maurya A.K."/>
            <person name="Lian M.M."/>
            <person name="Swann J.B."/>
            <person name="Ohta Y."/>
            <person name="Flajnik M.F."/>
            <person name="Sutoh Y."/>
            <person name="Kasahara M."/>
            <person name="Hoon S."/>
            <person name="Gangu V."/>
            <person name="Roy S.W."/>
            <person name="Irimia M."/>
            <person name="Korzh V."/>
            <person name="Kondrychyn I."/>
            <person name="Lim Z.W."/>
            <person name="Tay B.H."/>
            <person name="Tohari S."/>
            <person name="Kong K.W."/>
            <person name="Ho S."/>
            <person name="Lorente-Galdos B."/>
            <person name="Quilez J."/>
            <person name="Marques-Bonet T."/>
            <person name="Raney B.J."/>
            <person name="Ingham P.W."/>
            <person name="Tay A."/>
            <person name="Hillier L.W."/>
            <person name="Minx P."/>
            <person name="Boehm T."/>
            <person name="Wilson R.K."/>
            <person name="Brenner S."/>
            <person name="Warren W.C."/>
        </authorList>
    </citation>
    <scope>NUCLEOTIDE SEQUENCE [LARGE SCALE GENOMIC DNA]</scope>
</reference>
<dbReference type="GeneID" id="103174926"/>
<organism evidence="2 3">
    <name type="scientific">Callorhinchus milii</name>
    <name type="common">Ghost shark</name>
    <dbReference type="NCBI Taxonomy" id="7868"/>
    <lineage>
        <taxon>Eukaryota</taxon>
        <taxon>Metazoa</taxon>
        <taxon>Chordata</taxon>
        <taxon>Craniata</taxon>
        <taxon>Vertebrata</taxon>
        <taxon>Chondrichthyes</taxon>
        <taxon>Holocephali</taxon>
        <taxon>Chimaeriformes</taxon>
        <taxon>Callorhinchidae</taxon>
        <taxon>Callorhinchus</taxon>
    </lineage>
</organism>
<evidence type="ECO:0000259" key="1">
    <source>
        <dbReference type="Pfam" id="PF09668"/>
    </source>
</evidence>
<dbReference type="SUPFAM" id="SSF50630">
    <property type="entry name" value="Acid proteases"/>
    <property type="match status" value="1"/>
</dbReference>
<keyword evidence="3" id="KW-1185">Reference proteome</keyword>
<dbReference type="Pfam" id="PF09668">
    <property type="entry name" value="Asp_protease"/>
    <property type="match status" value="1"/>
</dbReference>
<dbReference type="Ensembl" id="ENSCMIT00000035325.1">
    <property type="protein sequence ID" value="ENSCMIP00000034804.1"/>
    <property type="gene ID" value="ENSCMIG00000014754.1"/>
</dbReference>
<dbReference type="InParanoid" id="A0A4W3IW49"/>
<gene>
    <name evidence="2" type="primary">LOC103174926</name>
</gene>
<dbReference type="GeneTree" id="ENSGT00950000182999"/>
<evidence type="ECO:0000313" key="2">
    <source>
        <dbReference type="Ensembl" id="ENSCMIP00000034804.1"/>
    </source>
</evidence>
<evidence type="ECO:0000313" key="3">
    <source>
        <dbReference type="Proteomes" id="UP000314986"/>
    </source>
</evidence>
<reference evidence="2" key="4">
    <citation type="submission" date="2025-08" db="UniProtKB">
        <authorList>
            <consortium name="Ensembl"/>
        </authorList>
    </citation>
    <scope>IDENTIFICATION</scope>
</reference>
<reference evidence="3" key="2">
    <citation type="journal article" date="2007" name="PLoS Biol.">
        <title>Survey sequencing and comparative analysis of the elephant shark (Callorhinchus milii) genome.</title>
        <authorList>
            <person name="Venkatesh B."/>
            <person name="Kirkness E.F."/>
            <person name="Loh Y.H."/>
            <person name="Halpern A.L."/>
            <person name="Lee A.P."/>
            <person name="Johnson J."/>
            <person name="Dandona N."/>
            <person name="Viswanathan L.D."/>
            <person name="Tay A."/>
            <person name="Venter J.C."/>
            <person name="Strausberg R.L."/>
            <person name="Brenner S."/>
        </authorList>
    </citation>
    <scope>NUCLEOTIDE SEQUENCE [LARGE SCALE GENOMIC DNA]</scope>
</reference>
<dbReference type="Proteomes" id="UP000314986">
    <property type="component" value="Unassembled WGS sequence"/>
</dbReference>
<reference evidence="2" key="5">
    <citation type="submission" date="2025-09" db="UniProtKB">
        <authorList>
            <consortium name="Ensembl"/>
        </authorList>
    </citation>
    <scope>IDENTIFICATION</scope>
</reference>
<dbReference type="OrthoDB" id="1047367at2759"/>
<accession>A0A4W3IW49</accession>
<proteinExistence type="predicted"/>
<name>A0A4W3IW49_CALMI</name>
<dbReference type="GO" id="GO:0006508">
    <property type="term" value="P:proteolysis"/>
    <property type="evidence" value="ECO:0007669"/>
    <property type="project" value="InterPro"/>
</dbReference>
<dbReference type="OMA" id="WTPKNDI"/>
<dbReference type="InterPro" id="IPR021109">
    <property type="entry name" value="Peptidase_aspartic_dom_sf"/>
</dbReference>
<dbReference type="AlphaFoldDB" id="A0A4W3IW49"/>
<dbReference type="PANTHER" id="PTHR12917:SF16">
    <property type="entry name" value="NUCLEAR RECEPTOR-INTERACTING PROTEIN 3"/>
    <property type="match status" value="1"/>
</dbReference>
<reference evidence="3" key="1">
    <citation type="journal article" date="2006" name="Science">
        <title>Ancient noncoding elements conserved in the human genome.</title>
        <authorList>
            <person name="Venkatesh B."/>
            <person name="Kirkness E.F."/>
            <person name="Loh Y.H."/>
            <person name="Halpern A.L."/>
            <person name="Lee A.P."/>
            <person name="Johnson J."/>
            <person name="Dandona N."/>
            <person name="Viswanathan L.D."/>
            <person name="Tay A."/>
            <person name="Venter J.C."/>
            <person name="Strausberg R.L."/>
            <person name="Brenner S."/>
        </authorList>
    </citation>
    <scope>NUCLEOTIDE SEQUENCE [LARGE SCALE GENOMIC DNA]</scope>
</reference>
<dbReference type="Gene3D" id="2.40.70.10">
    <property type="entry name" value="Acid Proteases"/>
    <property type="match status" value="1"/>
</dbReference>